<proteinExistence type="inferred from homology"/>
<dbReference type="GO" id="GO:0046872">
    <property type="term" value="F:metal ion binding"/>
    <property type="evidence" value="ECO:0007669"/>
    <property type="project" value="InterPro"/>
</dbReference>
<evidence type="ECO:0000256" key="4">
    <source>
        <dbReference type="SAM" id="SignalP"/>
    </source>
</evidence>
<accession>Q311A0</accession>
<evidence type="ECO:0000313" key="8">
    <source>
        <dbReference type="Proteomes" id="UP000002710"/>
    </source>
</evidence>
<name>Q311A0_OLEA2</name>
<feature type="chain" id="PRO_5004219693" evidence="4">
    <location>
        <begin position="26"/>
        <end position="872"/>
    </location>
</feature>
<evidence type="ECO:0000259" key="5">
    <source>
        <dbReference type="Pfam" id="PF00675"/>
    </source>
</evidence>
<dbReference type="STRING" id="207559.Dde_1699"/>
<feature type="domain" description="Peptidase M16 C-terminal" evidence="6">
    <location>
        <begin position="190"/>
        <end position="368"/>
    </location>
</feature>
<dbReference type="InterPro" id="IPR007863">
    <property type="entry name" value="Peptidase_M16_C"/>
</dbReference>
<keyword evidence="8" id="KW-1185">Reference proteome</keyword>
<keyword evidence="7" id="KW-0378">Hydrolase</keyword>
<evidence type="ECO:0000256" key="1">
    <source>
        <dbReference type="ARBA" id="ARBA00001947"/>
    </source>
</evidence>
<dbReference type="Pfam" id="PF05193">
    <property type="entry name" value="Peptidase_M16_C"/>
    <property type="match status" value="2"/>
</dbReference>
<reference evidence="7 8" key="1">
    <citation type="journal article" date="2011" name="J. Bacteriol.">
        <title>Complete genome sequence and updated annotation of Desulfovibrio alaskensis G20.</title>
        <authorList>
            <person name="Hauser L.J."/>
            <person name="Land M.L."/>
            <person name="Brown S.D."/>
            <person name="Larimer F."/>
            <person name="Keller K.L."/>
            <person name="Rapp-Giles B.J."/>
            <person name="Price M.N."/>
            <person name="Lin M."/>
            <person name="Bruce D.C."/>
            <person name="Detter J.C."/>
            <person name="Tapia R."/>
            <person name="Han C.S."/>
            <person name="Goodwin L.A."/>
            <person name="Cheng J.F."/>
            <person name="Pitluck S."/>
            <person name="Copeland A."/>
            <person name="Lucas S."/>
            <person name="Nolan M."/>
            <person name="Lapidus A.L."/>
            <person name="Palumbo A.V."/>
            <person name="Wall J.D."/>
        </authorList>
    </citation>
    <scope>NUCLEOTIDE SEQUENCE [LARGE SCALE GENOMIC DNA]</scope>
    <source>
        <strain evidence="8">ATCC BAA 1058 / DSM 17464 / G20</strain>
    </source>
</reference>
<keyword evidence="4" id="KW-0732">Signal</keyword>
<gene>
    <name evidence="7" type="ordered locus">Dde_1699</name>
</gene>
<dbReference type="Gene3D" id="3.30.830.10">
    <property type="entry name" value="Metalloenzyme, LuxS/M16 peptidase-like"/>
    <property type="match status" value="4"/>
</dbReference>
<dbReference type="Pfam" id="PF00675">
    <property type="entry name" value="Peptidase_M16"/>
    <property type="match status" value="1"/>
</dbReference>
<evidence type="ECO:0000259" key="6">
    <source>
        <dbReference type="Pfam" id="PF05193"/>
    </source>
</evidence>
<feature type="signal peptide" evidence="4">
    <location>
        <begin position="1"/>
        <end position="25"/>
    </location>
</feature>
<dbReference type="EMBL" id="CP000112">
    <property type="protein sequence ID" value="ABB38496.1"/>
    <property type="molecule type" value="Genomic_DNA"/>
</dbReference>
<dbReference type="AlphaFoldDB" id="Q311A0"/>
<comment type="similarity">
    <text evidence="2 3">Belongs to the peptidase M16 family.</text>
</comment>
<evidence type="ECO:0000256" key="2">
    <source>
        <dbReference type="ARBA" id="ARBA00007261"/>
    </source>
</evidence>
<dbReference type="InterPro" id="IPR011765">
    <property type="entry name" value="Pept_M16_N"/>
</dbReference>
<feature type="domain" description="Peptidase M16 N-terminal" evidence="5">
    <location>
        <begin position="37"/>
        <end position="182"/>
    </location>
</feature>
<dbReference type="GO" id="GO:0006508">
    <property type="term" value="P:proteolysis"/>
    <property type="evidence" value="ECO:0007669"/>
    <property type="project" value="InterPro"/>
</dbReference>
<dbReference type="InterPro" id="IPR011249">
    <property type="entry name" value="Metalloenz_LuxS/M16"/>
</dbReference>
<dbReference type="PANTHER" id="PTHR11851:SF49">
    <property type="entry name" value="MITOCHONDRIAL-PROCESSING PEPTIDASE SUBUNIT ALPHA"/>
    <property type="match status" value="1"/>
</dbReference>
<dbReference type="InterPro" id="IPR001431">
    <property type="entry name" value="Pept_M16_Zn_BS"/>
</dbReference>
<dbReference type="Proteomes" id="UP000002710">
    <property type="component" value="Chromosome"/>
</dbReference>
<evidence type="ECO:0000256" key="3">
    <source>
        <dbReference type="RuleBase" id="RU004447"/>
    </source>
</evidence>
<dbReference type="KEGG" id="dde:Dde_1699"/>
<feature type="domain" description="Peptidase M16 C-terminal" evidence="6">
    <location>
        <begin position="654"/>
        <end position="806"/>
    </location>
</feature>
<evidence type="ECO:0000313" key="7">
    <source>
        <dbReference type="EMBL" id="ABB38496.1"/>
    </source>
</evidence>
<dbReference type="GO" id="GO:0004222">
    <property type="term" value="F:metalloendopeptidase activity"/>
    <property type="evidence" value="ECO:0007669"/>
    <property type="project" value="UniProtKB-EC"/>
</dbReference>
<dbReference type="SUPFAM" id="SSF63411">
    <property type="entry name" value="LuxS/MPP-like metallohydrolase"/>
    <property type="match status" value="4"/>
</dbReference>
<dbReference type="InterPro" id="IPR050361">
    <property type="entry name" value="MPP/UQCRC_Complex"/>
</dbReference>
<sequence>MKKQRILAFFIGAALMFFSFQAAHAASVTRLANGLTVLIQQDDRFPLASLRLYVHAGSAYETPQQAGISHLLEHMVFKGTEKRPEGGVAGAIEQIGGNINAATSFDYTVYLTDVPSEHWRLGMDVLKDMTFGAKISPEALAPEKEVVLAELERGEDTPGSLLFKRLTAKVLARTPYERPIIGYRETVSAITSKDIHDYIDRLYQPQSMLLVVCGAVNEQEVLAEAEKLFGNLANTRTCVPPQPVTPPVSPAAPALTAEPGKWNKVYAGFALPIPNFHDARIPAVEVLAQMLGGDKTSLLYREFKYDKQLVDDISVSAYSFERTGLLLITAILDPQKTEKFTRELSAALARLSADSFTDNALARAKLNLEDELFRSKETLSGLASKLGHFYFFENGEQSELNYLQSLRQVEKTSVQDILDTFFTPERLNGVLLTPQNAGLNSDDLTELFRDGWPAKGSGHAAPAEKGDNGQQQEVIELGDGRTVVLIPDETLPYTAVDLVFRGGDALLDEDRQGLAALAARVLTKGTQQMDNAALEAFKADRAASLAASAGRSSFTISARYPERFSADITGLFRNVVTAPALAAEETAREKDNQIASIKAREDQPLGLAFRRLFPFLFHNSAYGYLHLGEEQRLAAYTAEDVAGFWKVQRTQPWVLAVCGQFDREEILGLARSLPAPSGPVAVPAVPLWSAETQLDISLEDRNQAHMLMIFKTVPITHEDTPALELLQTVLAGQSGLLFTDLRDKQGLGYTVTAFPWQSEHAGLLAFYIGTDPEKLAQADAGFKKVIRDLQEAPLPEEAIRRGKNMLRGDYYRGRQSLGSRSNEAARLAGSGLPLDFEKGLIEKAEKVDATALQEVARRYLIPQDAYIIRVLP</sequence>
<dbReference type="eggNOG" id="COG0612">
    <property type="taxonomic scope" value="Bacteria"/>
</dbReference>
<dbReference type="PANTHER" id="PTHR11851">
    <property type="entry name" value="METALLOPROTEASE"/>
    <property type="match status" value="1"/>
</dbReference>
<comment type="cofactor">
    <cofactor evidence="1">
        <name>Zn(2+)</name>
        <dbReference type="ChEBI" id="CHEBI:29105"/>
    </cofactor>
</comment>
<organism evidence="7 8">
    <name type="scientific">Oleidesulfovibrio alaskensis (strain ATCC BAA-1058 / DSM 17464 / G20)</name>
    <name type="common">Desulfovibrio alaskensis</name>
    <dbReference type="NCBI Taxonomy" id="207559"/>
    <lineage>
        <taxon>Bacteria</taxon>
        <taxon>Pseudomonadati</taxon>
        <taxon>Thermodesulfobacteriota</taxon>
        <taxon>Desulfovibrionia</taxon>
        <taxon>Desulfovibrionales</taxon>
        <taxon>Desulfovibrionaceae</taxon>
        <taxon>Oleidesulfovibrio</taxon>
    </lineage>
</organism>
<dbReference type="PROSITE" id="PS00143">
    <property type="entry name" value="INSULINASE"/>
    <property type="match status" value="1"/>
</dbReference>
<protein>
    <submittedName>
        <fullName evidence="7">Processing peptidase</fullName>
        <ecNumber evidence="7">3.4.24.64</ecNumber>
    </submittedName>
</protein>
<dbReference type="HOGENOM" id="CLU_007487_1_0_7"/>
<dbReference type="EC" id="3.4.24.64" evidence="7"/>